<feature type="region of interest" description="Disordered" evidence="1">
    <location>
        <begin position="1"/>
        <end position="27"/>
    </location>
</feature>
<evidence type="ECO:0000313" key="3">
    <source>
        <dbReference type="Proteomes" id="UP000887566"/>
    </source>
</evidence>
<name>A0A914XNR9_9BILA</name>
<dbReference type="Proteomes" id="UP000887566">
    <property type="component" value="Unplaced"/>
</dbReference>
<keyword evidence="3" id="KW-1185">Reference proteome</keyword>
<organism evidence="3 4">
    <name type="scientific">Plectus sambesii</name>
    <dbReference type="NCBI Taxonomy" id="2011161"/>
    <lineage>
        <taxon>Eukaryota</taxon>
        <taxon>Metazoa</taxon>
        <taxon>Ecdysozoa</taxon>
        <taxon>Nematoda</taxon>
        <taxon>Chromadorea</taxon>
        <taxon>Plectida</taxon>
        <taxon>Plectina</taxon>
        <taxon>Plectoidea</taxon>
        <taxon>Plectidae</taxon>
        <taxon>Plectus</taxon>
    </lineage>
</organism>
<sequence length="206" mass="23909">MSEGEGELTSTPRERRNKSKPQQHGLSLNELISPIVFMPRSTTKISPKKQLSEDDSAASGKRLHDLITVAHFTKLSREHQDELIELLPLCDRMAFARARDDLAAREKAVKDALLNEAVNVEFDFFKEMLQSQRVQDDGSYKKVYIAKDETKTSTNLLIDSWKLKHFEPYYGHRQQEFERFKNDAFNWENDMTKTLPENAPDFRGFI</sequence>
<reference evidence="4" key="1">
    <citation type="submission" date="2022-11" db="UniProtKB">
        <authorList>
            <consortium name="WormBaseParasite"/>
        </authorList>
    </citation>
    <scope>IDENTIFICATION</scope>
</reference>
<dbReference type="InterPro" id="IPR028020">
    <property type="entry name" value="ASX_DEUBAD_dom"/>
</dbReference>
<accession>A0A914XNR9</accession>
<evidence type="ECO:0000259" key="2">
    <source>
        <dbReference type="Pfam" id="PF13919"/>
    </source>
</evidence>
<dbReference type="Pfam" id="PF13919">
    <property type="entry name" value="ASXH"/>
    <property type="match status" value="1"/>
</dbReference>
<proteinExistence type="predicted"/>
<protein>
    <submittedName>
        <fullName evidence="4">ASX DEUBAD domain-containing protein</fullName>
    </submittedName>
</protein>
<evidence type="ECO:0000256" key="1">
    <source>
        <dbReference type="SAM" id="MobiDB-lite"/>
    </source>
</evidence>
<dbReference type="AlphaFoldDB" id="A0A914XNR9"/>
<dbReference type="WBParaSite" id="PSAMB.scaffold8806size5754.g31794.t1">
    <property type="protein sequence ID" value="PSAMB.scaffold8806size5754.g31794.t1"/>
    <property type="gene ID" value="PSAMB.scaffold8806size5754.g31794"/>
</dbReference>
<feature type="domain" description="ASX DEUBAD" evidence="2">
    <location>
        <begin position="46"/>
        <end position="172"/>
    </location>
</feature>
<evidence type="ECO:0000313" key="4">
    <source>
        <dbReference type="WBParaSite" id="PSAMB.scaffold8806size5754.g31794.t1"/>
    </source>
</evidence>